<dbReference type="InterPro" id="IPR005133">
    <property type="entry name" value="PhaG_MnhG_YufB"/>
</dbReference>
<sequence length="116" mass="12008">MNILAAILLVAGVLLMLIAAIGVVRLADPLQRMHSATKAGTLGTVLVMAGVLAGSDAQVSTGVLTVLFLLFTLPITAQLLGRATYLSGTPLQGLDDTEIEGMPERAKPEDGEEGRP</sequence>
<dbReference type="EMBL" id="LT840185">
    <property type="protein sequence ID" value="SMF67780.1"/>
    <property type="molecule type" value="Genomic_DNA"/>
</dbReference>
<keyword evidence="2" id="KW-0472">Membrane</keyword>
<reference evidence="4" key="1">
    <citation type="submission" date="2017-04" db="EMBL/GenBank/DDBJ databases">
        <authorList>
            <person name="Varghese N."/>
            <person name="Submissions S."/>
        </authorList>
    </citation>
    <scope>NUCLEOTIDE SEQUENCE [LARGE SCALE GENOMIC DNA]</scope>
    <source>
        <strain evidence="4">Dd16</strain>
    </source>
</reference>
<feature type="region of interest" description="Disordered" evidence="1">
    <location>
        <begin position="87"/>
        <end position="116"/>
    </location>
</feature>
<feature type="transmembrane region" description="Helical" evidence="2">
    <location>
        <begin position="6"/>
        <end position="27"/>
    </location>
</feature>
<dbReference type="RefSeq" id="WP_085218264.1">
    <property type="nucleotide sequence ID" value="NZ_LT840185.1"/>
</dbReference>
<evidence type="ECO:0000313" key="3">
    <source>
        <dbReference type="EMBL" id="SMF67780.1"/>
    </source>
</evidence>
<organism evidence="3 4">
    <name type="scientific">Allosphingosinicella indica</name>
    <dbReference type="NCBI Taxonomy" id="941907"/>
    <lineage>
        <taxon>Bacteria</taxon>
        <taxon>Pseudomonadati</taxon>
        <taxon>Pseudomonadota</taxon>
        <taxon>Alphaproteobacteria</taxon>
        <taxon>Sphingomonadales</taxon>
        <taxon>Sphingomonadaceae</taxon>
        <taxon>Allosphingosinicella</taxon>
    </lineage>
</organism>
<dbReference type="NCBIfam" id="TIGR01300">
    <property type="entry name" value="CPA3_mnhG_phaG"/>
    <property type="match status" value="1"/>
</dbReference>
<feature type="compositionally biased region" description="Basic and acidic residues" evidence="1">
    <location>
        <begin position="102"/>
        <end position="116"/>
    </location>
</feature>
<keyword evidence="2" id="KW-0812">Transmembrane</keyword>
<accession>A0A1X7GCN2</accession>
<name>A0A1X7GCN2_9SPHN</name>
<dbReference type="Proteomes" id="UP000192934">
    <property type="component" value="Chromosome I"/>
</dbReference>
<gene>
    <name evidence="3" type="ORF">SAMN06295910_1559</name>
</gene>
<dbReference type="PANTHER" id="PTHR34703">
    <property type="entry name" value="ANTIPORTER SUBUNIT MNHG2-RELATED"/>
    <property type="match status" value="1"/>
</dbReference>
<evidence type="ECO:0000256" key="1">
    <source>
        <dbReference type="SAM" id="MobiDB-lite"/>
    </source>
</evidence>
<dbReference type="PANTHER" id="PTHR34703:SF1">
    <property type="entry name" value="ANTIPORTER SUBUNIT MNHG2-RELATED"/>
    <property type="match status" value="1"/>
</dbReference>
<dbReference type="Pfam" id="PF03334">
    <property type="entry name" value="PhaG_MnhG_YufB"/>
    <property type="match status" value="1"/>
</dbReference>
<evidence type="ECO:0000256" key="2">
    <source>
        <dbReference type="SAM" id="Phobius"/>
    </source>
</evidence>
<keyword evidence="2" id="KW-1133">Transmembrane helix</keyword>
<evidence type="ECO:0000313" key="4">
    <source>
        <dbReference type="Proteomes" id="UP000192934"/>
    </source>
</evidence>
<dbReference type="GO" id="GO:0015385">
    <property type="term" value="F:sodium:proton antiporter activity"/>
    <property type="evidence" value="ECO:0007669"/>
    <property type="project" value="TreeGrafter"/>
</dbReference>
<dbReference type="STRING" id="941907.SAMN06295910_1559"/>
<protein>
    <submittedName>
        <fullName evidence="3">Multisubunit sodium/proton antiporter, MrpG subunit</fullName>
    </submittedName>
</protein>
<proteinExistence type="predicted"/>
<keyword evidence="4" id="KW-1185">Reference proteome</keyword>
<feature type="transmembrane region" description="Helical" evidence="2">
    <location>
        <begin position="61"/>
        <end position="81"/>
    </location>
</feature>
<dbReference type="AlphaFoldDB" id="A0A1X7GCN2"/>